<dbReference type="Gene3D" id="3.30.200.20">
    <property type="entry name" value="Phosphorylase Kinase, domain 1"/>
    <property type="match status" value="1"/>
</dbReference>
<evidence type="ECO:0000259" key="4">
    <source>
        <dbReference type="PROSITE" id="PS51473"/>
    </source>
</evidence>
<gene>
    <name evidence="5" type="ORF">ZEAMMB73_Zm00001d035401</name>
</gene>
<proteinExistence type="predicted"/>
<dbReference type="EMBL" id="CM000782">
    <property type="protein sequence ID" value="AQK78947.1"/>
    <property type="molecule type" value="Genomic_DNA"/>
</dbReference>
<name>A0A1D6LGA2_MAIZE</name>
<protein>
    <submittedName>
        <fullName evidence="5">Putative DUF26-domain receptor-like protein kinase family protein</fullName>
    </submittedName>
</protein>
<feature type="domain" description="Gnk2-homologous" evidence="4">
    <location>
        <begin position="161"/>
        <end position="269"/>
    </location>
</feature>
<feature type="domain" description="Gnk2-homologous" evidence="4">
    <location>
        <begin position="44"/>
        <end position="148"/>
    </location>
</feature>
<dbReference type="GO" id="GO:0016301">
    <property type="term" value="F:kinase activity"/>
    <property type="evidence" value="ECO:0007669"/>
    <property type="project" value="UniProtKB-KW"/>
</dbReference>
<dbReference type="PROSITE" id="PS51473">
    <property type="entry name" value="GNK2"/>
    <property type="match status" value="2"/>
</dbReference>
<dbReference type="ExpressionAtlas" id="A0A1D6LGA2">
    <property type="expression patterns" value="baseline and differential"/>
</dbReference>
<dbReference type="InterPro" id="IPR002902">
    <property type="entry name" value="GNK2"/>
</dbReference>
<dbReference type="FunFam" id="3.30.430.20:FF:000004">
    <property type="entry name" value="Receptor-like serine-threonine protein kinase"/>
    <property type="match status" value="1"/>
</dbReference>
<dbReference type="InterPro" id="IPR011009">
    <property type="entry name" value="Kinase-like_dom_sf"/>
</dbReference>
<evidence type="ECO:0000256" key="3">
    <source>
        <dbReference type="PROSITE-ProRule" id="PRU10141"/>
    </source>
</evidence>
<dbReference type="SUPFAM" id="SSF56112">
    <property type="entry name" value="Protein kinase-like (PK-like)"/>
    <property type="match status" value="1"/>
</dbReference>
<keyword evidence="2" id="KW-0677">Repeat</keyword>
<feature type="binding site" evidence="3">
    <location>
        <position position="399"/>
    </location>
    <ligand>
        <name>ATP</name>
        <dbReference type="ChEBI" id="CHEBI:30616"/>
    </ligand>
</feature>
<dbReference type="Gene3D" id="3.30.430.20">
    <property type="entry name" value="Gnk2 domain, C-X8-C-X2-C motif"/>
    <property type="match status" value="2"/>
</dbReference>
<organism evidence="5">
    <name type="scientific">Zea mays</name>
    <name type="common">Maize</name>
    <dbReference type="NCBI Taxonomy" id="4577"/>
    <lineage>
        <taxon>Eukaryota</taxon>
        <taxon>Viridiplantae</taxon>
        <taxon>Streptophyta</taxon>
        <taxon>Embryophyta</taxon>
        <taxon>Tracheophyta</taxon>
        <taxon>Spermatophyta</taxon>
        <taxon>Magnoliopsida</taxon>
        <taxon>Liliopsida</taxon>
        <taxon>Poales</taxon>
        <taxon>Poaceae</taxon>
        <taxon>PACMAD clade</taxon>
        <taxon>Panicoideae</taxon>
        <taxon>Andropogonodae</taxon>
        <taxon>Andropogoneae</taxon>
        <taxon>Tripsacinae</taxon>
        <taxon>Zea</taxon>
    </lineage>
</organism>
<accession>A0A1D6LGA2</accession>
<keyword evidence="3" id="KW-0067">ATP-binding</keyword>
<evidence type="ECO:0000256" key="1">
    <source>
        <dbReference type="ARBA" id="ARBA00022729"/>
    </source>
</evidence>
<sequence>MATRRLTPDCFPSLLAGVLAAFLHAALHAPLAVAQERQPPWLLCSPPPDSGIAGNYTENSPYQGNINLISATLPKNTSSSPVLYAKDRVGSVPDIVYAHALCRGDANASACESCVATAFKGAQQGCPLVKDVLAFYDLCQLRFSNRNFFLDNDNFITAYYLQGSKLAAGTGTGTPMGAFDAAVLLLVNATANYAAGNSSRRFGTGEMGLGDDNRTRIYALAQCTPDTAPDICQTYLQPIVNQLPVSFSSVSGGGIFGTWCSFRYELYPFFSGSPLLQLPTFVGTTPAPAPAPPPPATSQDKSRNKTGIVLAILMPSIAALLGINMVLFWIRRRRSAEQRPFQSYSTSSDGIQGADMLILDLSTLRVATDDFAESKMLGKGGFGMVYKGVLPDGQEIAVKRLCQSSRQGIGELKSELVLVAKLHHKNLVWEHWDRGNVIELIDPSLSDHHHHPPIEQMLKCLHIGLLCVQRKPAARPMMSWVSVMLCSSTVRLPSLSRPALCVQEVVTATDDDSSSGASALLCAAESSVMTTIMSCNDASITELLPR</sequence>
<keyword evidence="5" id="KW-0675">Receptor</keyword>
<dbReference type="GO" id="GO:0005524">
    <property type="term" value="F:ATP binding"/>
    <property type="evidence" value="ECO:0007669"/>
    <property type="project" value="UniProtKB-UniRule"/>
</dbReference>
<dbReference type="PANTHER" id="PTHR32099">
    <property type="entry name" value="CYSTEINE-RICH REPEAT SECRETORY PROTEIN"/>
    <property type="match status" value="1"/>
</dbReference>
<dbReference type="PANTHER" id="PTHR32099:SF42">
    <property type="entry name" value="CYSTEINE-RICH RECEPTOR-LIKE PROTEIN KINASE 9-RELATED"/>
    <property type="match status" value="1"/>
</dbReference>
<evidence type="ECO:0000313" key="5">
    <source>
        <dbReference type="EMBL" id="AQK78947.1"/>
    </source>
</evidence>
<keyword evidence="5" id="KW-0808">Transferase</keyword>
<keyword evidence="3" id="KW-0547">Nucleotide-binding</keyword>
<keyword evidence="5" id="KW-0418">Kinase</keyword>
<evidence type="ECO:0000256" key="2">
    <source>
        <dbReference type="ARBA" id="ARBA00022737"/>
    </source>
</evidence>
<dbReference type="InterPro" id="IPR017441">
    <property type="entry name" value="Protein_kinase_ATP_BS"/>
</dbReference>
<dbReference type="InterPro" id="IPR038408">
    <property type="entry name" value="GNK2_sf"/>
</dbReference>
<dbReference type="PROSITE" id="PS00107">
    <property type="entry name" value="PROTEIN_KINASE_ATP"/>
    <property type="match status" value="1"/>
</dbReference>
<dbReference type="Pfam" id="PF01657">
    <property type="entry name" value="Stress-antifung"/>
    <property type="match status" value="2"/>
</dbReference>
<keyword evidence="1" id="KW-0732">Signal</keyword>
<dbReference type="CDD" id="cd23509">
    <property type="entry name" value="Gnk2-like"/>
    <property type="match status" value="2"/>
</dbReference>
<dbReference type="AlphaFoldDB" id="A0A1D6LGA2"/>
<reference evidence="5" key="1">
    <citation type="submission" date="2015-12" db="EMBL/GenBank/DDBJ databases">
        <title>Update maize B73 reference genome by single molecule sequencing technologies.</title>
        <authorList>
            <consortium name="Maize Genome Sequencing Project"/>
            <person name="Ware D."/>
        </authorList>
    </citation>
    <scope>NUCLEOTIDE SEQUENCE</scope>
    <source>
        <tissue evidence="5">Seedling</tissue>
    </source>
</reference>